<dbReference type="PANTHER" id="PTHR22916:SF67">
    <property type="entry name" value="COLANIC ACID BIOSYNTHESIS GLYCOSYL TRANSFERASE WCAE-RELATED"/>
    <property type="match status" value="1"/>
</dbReference>
<dbReference type="OrthoDB" id="396512at2"/>
<accession>A0A9X5E8L4</accession>
<dbReference type="Gene3D" id="3.90.550.10">
    <property type="entry name" value="Spore Coat Polysaccharide Biosynthesis Protein SpsA, Chain A"/>
    <property type="match status" value="1"/>
</dbReference>
<comment type="caution">
    <text evidence="2">The sequence shown here is derived from an EMBL/GenBank/DDBJ whole genome shotgun (WGS) entry which is preliminary data.</text>
</comment>
<dbReference type="CDD" id="cd06433">
    <property type="entry name" value="GT_2_WfgS_like"/>
    <property type="match status" value="1"/>
</dbReference>
<protein>
    <submittedName>
        <fullName evidence="2">Glycosyltransferase</fullName>
    </submittedName>
</protein>
<evidence type="ECO:0000259" key="1">
    <source>
        <dbReference type="Pfam" id="PF00535"/>
    </source>
</evidence>
<name>A0A9X5E8L4_9CYAN</name>
<reference evidence="2 3" key="1">
    <citation type="journal article" date="2015" name="Genome Announc.">
        <title>Draft Genome Sequence of the Terrestrial Cyanobacterium Scytonema millei VB511283, Isolated from Eastern India.</title>
        <authorList>
            <person name="Sen D."/>
            <person name="Chandrababunaidu M.M."/>
            <person name="Singh D."/>
            <person name="Sanghi N."/>
            <person name="Ghorai A."/>
            <person name="Mishra G.P."/>
            <person name="Madduluri M."/>
            <person name="Adhikary S.P."/>
            <person name="Tripathy S."/>
        </authorList>
    </citation>
    <scope>NUCLEOTIDE SEQUENCE [LARGE SCALE GENOMIC DNA]</scope>
    <source>
        <strain evidence="2 3">VB511283</strain>
    </source>
</reference>
<evidence type="ECO:0000313" key="3">
    <source>
        <dbReference type="Proteomes" id="UP000031532"/>
    </source>
</evidence>
<feature type="domain" description="Glycosyltransferase 2-like" evidence="1">
    <location>
        <begin position="4"/>
        <end position="119"/>
    </location>
</feature>
<dbReference type="PANTHER" id="PTHR22916">
    <property type="entry name" value="GLYCOSYLTRANSFERASE"/>
    <property type="match status" value="1"/>
</dbReference>
<dbReference type="Proteomes" id="UP000031532">
    <property type="component" value="Unassembled WGS sequence"/>
</dbReference>
<dbReference type="InterPro" id="IPR001173">
    <property type="entry name" value="Glyco_trans_2-like"/>
</dbReference>
<gene>
    <name evidence="2" type="ORF">QH73_0015535</name>
</gene>
<dbReference type="SUPFAM" id="SSF53448">
    <property type="entry name" value="Nucleotide-diphospho-sugar transferases"/>
    <property type="match status" value="1"/>
</dbReference>
<organism evidence="2 3">
    <name type="scientific">Scytonema millei VB511283</name>
    <dbReference type="NCBI Taxonomy" id="1245923"/>
    <lineage>
        <taxon>Bacteria</taxon>
        <taxon>Bacillati</taxon>
        <taxon>Cyanobacteriota</taxon>
        <taxon>Cyanophyceae</taxon>
        <taxon>Nostocales</taxon>
        <taxon>Scytonemataceae</taxon>
        <taxon>Scytonema</taxon>
    </lineage>
</organism>
<dbReference type="InterPro" id="IPR029044">
    <property type="entry name" value="Nucleotide-diphossugar_trans"/>
</dbReference>
<proteinExistence type="predicted"/>
<evidence type="ECO:0000313" key="2">
    <source>
        <dbReference type="EMBL" id="NHC36042.1"/>
    </source>
</evidence>
<sequence>MKISIVTPVFNSVTTIEKTILSVISQKRNFPLEYIVIDGGSTDGTIQVINKYADQINLFISEPDRGPYDAMNKGINHSTGDVIGIINSDDWYHDNAIATVEQEFYRNHDISVLYSPITNYYKGEYVATFVPGDLDKLLLRFTLNHPSCFITKSAYNLVGLYNLEYSIAADYDLILRLFVSGVNFHYVSTPLASYSLSGMSSSAKPFDRIKLIRECWKISCSHSSQLSRDMELQRWNVYRAWVFNELFALPTRYFLKPPLARKLKSFLSRYLGKPVSDTYGKW</sequence>
<dbReference type="RefSeq" id="WP_039717225.1">
    <property type="nucleotide sequence ID" value="NZ_JTJC03000004.1"/>
</dbReference>
<dbReference type="Pfam" id="PF00535">
    <property type="entry name" value="Glycos_transf_2"/>
    <property type="match status" value="1"/>
</dbReference>
<dbReference type="AlphaFoldDB" id="A0A9X5E8L4"/>
<dbReference type="EMBL" id="JTJC03000004">
    <property type="protein sequence ID" value="NHC36042.1"/>
    <property type="molecule type" value="Genomic_DNA"/>
</dbReference>
<keyword evidence="3" id="KW-1185">Reference proteome</keyword>